<proteinExistence type="predicted"/>
<keyword evidence="1" id="KW-0472">Membrane</keyword>
<sequence>MKRLIEKARIISFTATLLTTIPLFINYLRGIDFKDELIVYLHIWFGAIFFVFAILSMIVNKKDKEEKK</sequence>
<gene>
    <name evidence="2" type="ORF">UR34_C0011G0027</name>
</gene>
<dbReference type="Proteomes" id="UP000034302">
    <property type="component" value="Unassembled WGS sequence"/>
</dbReference>
<feature type="transmembrane region" description="Helical" evidence="1">
    <location>
        <begin position="37"/>
        <end position="59"/>
    </location>
</feature>
<keyword evidence="1" id="KW-0812">Transmembrane</keyword>
<name>A0A0F9ZHY0_9BACT</name>
<evidence type="ECO:0000256" key="1">
    <source>
        <dbReference type="SAM" id="Phobius"/>
    </source>
</evidence>
<dbReference type="EMBL" id="LBOV01000011">
    <property type="protein sequence ID" value="KKP43773.1"/>
    <property type="molecule type" value="Genomic_DNA"/>
</dbReference>
<dbReference type="AlphaFoldDB" id="A0A0F9ZHY0"/>
<comment type="caution">
    <text evidence="2">The sequence shown here is derived from an EMBL/GenBank/DDBJ whole genome shotgun (WGS) entry which is preliminary data.</text>
</comment>
<keyword evidence="1" id="KW-1133">Transmembrane helix</keyword>
<reference evidence="2 3" key="1">
    <citation type="journal article" date="2015" name="Nature">
        <title>rRNA introns, odd ribosomes, and small enigmatic genomes across a large radiation of phyla.</title>
        <authorList>
            <person name="Brown C.T."/>
            <person name="Hug L.A."/>
            <person name="Thomas B.C."/>
            <person name="Sharon I."/>
            <person name="Castelle C.J."/>
            <person name="Singh A."/>
            <person name="Wilkins M.J."/>
            <person name="Williams K.H."/>
            <person name="Banfield J.F."/>
        </authorList>
    </citation>
    <scope>NUCLEOTIDE SEQUENCE [LARGE SCALE GENOMIC DNA]</scope>
</reference>
<evidence type="ECO:0000313" key="3">
    <source>
        <dbReference type="Proteomes" id="UP000034302"/>
    </source>
</evidence>
<feature type="transmembrane region" description="Helical" evidence="1">
    <location>
        <begin position="7"/>
        <end position="25"/>
    </location>
</feature>
<accession>A0A0F9ZHY0</accession>
<organism evidence="2 3">
    <name type="scientific">candidate division WS6 bacterium GW2011_GWC1_33_20</name>
    <dbReference type="NCBI Taxonomy" id="1619089"/>
    <lineage>
        <taxon>Bacteria</taxon>
        <taxon>Candidatus Dojkabacteria</taxon>
    </lineage>
</organism>
<evidence type="ECO:0000313" key="2">
    <source>
        <dbReference type="EMBL" id="KKP43773.1"/>
    </source>
</evidence>
<protein>
    <submittedName>
        <fullName evidence="2">Uncharacterized protein</fullName>
    </submittedName>
</protein>